<feature type="domain" description="DUF6542" evidence="2">
    <location>
        <begin position="14"/>
        <end position="133"/>
    </location>
</feature>
<gene>
    <name evidence="3" type="ORF">FG385_27040</name>
</gene>
<proteinExistence type="predicted"/>
<keyword evidence="1" id="KW-1133">Transmembrane helix</keyword>
<dbReference type="EMBL" id="VDFW01000031">
    <property type="protein sequence ID" value="TNC21782.1"/>
    <property type="molecule type" value="Genomic_DNA"/>
</dbReference>
<keyword evidence="4" id="KW-1185">Reference proteome</keyword>
<dbReference type="InterPro" id="IPR046672">
    <property type="entry name" value="DUF6542"/>
</dbReference>
<dbReference type="Pfam" id="PF20177">
    <property type="entry name" value="DUF6542"/>
    <property type="match status" value="1"/>
</dbReference>
<evidence type="ECO:0000256" key="1">
    <source>
        <dbReference type="SAM" id="Phobius"/>
    </source>
</evidence>
<dbReference type="Proteomes" id="UP000305546">
    <property type="component" value="Unassembled WGS sequence"/>
</dbReference>
<organism evidence="3 4">
    <name type="scientific">Amycolatopsis alkalitolerans</name>
    <dbReference type="NCBI Taxonomy" id="2547244"/>
    <lineage>
        <taxon>Bacteria</taxon>
        <taxon>Bacillati</taxon>
        <taxon>Actinomycetota</taxon>
        <taxon>Actinomycetes</taxon>
        <taxon>Pseudonocardiales</taxon>
        <taxon>Pseudonocardiaceae</taxon>
        <taxon>Amycolatopsis</taxon>
    </lineage>
</organism>
<keyword evidence="1" id="KW-0812">Transmembrane</keyword>
<evidence type="ECO:0000259" key="2">
    <source>
        <dbReference type="Pfam" id="PF20177"/>
    </source>
</evidence>
<feature type="transmembrane region" description="Helical" evidence="1">
    <location>
        <begin position="108"/>
        <end position="129"/>
    </location>
</feature>
<dbReference type="RefSeq" id="WP_139099612.1">
    <property type="nucleotide sequence ID" value="NZ_VDFW01000031.1"/>
</dbReference>
<name>A0A5C4LS53_9PSEU</name>
<dbReference type="AlphaFoldDB" id="A0A5C4LS53"/>
<accession>A0A5C4LS53</accession>
<evidence type="ECO:0000313" key="4">
    <source>
        <dbReference type="Proteomes" id="UP000305546"/>
    </source>
</evidence>
<feature type="transmembrane region" description="Helical" evidence="1">
    <location>
        <begin position="12"/>
        <end position="33"/>
    </location>
</feature>
<feature type="transmembrane region" description="Helical" evidence="1">
    <location>
        <begin position="66"/>
        <end position="88"/>
    </location>
</feature>
<feature type="transmembrane region" description="Helical" evidence="1">
    <location>
        <begin position="39"/>
        <end position="59"/>
    </location>
</feature>
<evidence type="ECO:0000313" key="3">
    <source>
        <dbReference type="EMBL" id="TNC21782.1"/>
    </source>
</evidence>
<keyword evidence="1" id="KW-0472">Membrane</keyword>
<reference evidence="3 4" key="1">
    <citation type="submission" date="2019-06" db="EMBL/GenBank/DDBJ databases">
        <title>Amycolatopsis alkalitolerans sp. nov., isolated from Gastrodia elata Blume.</title>
        <authorList>
            <person name="Narsing Rao M.P."/>
            <person name="Li W.J."/>
        </authorList>
    </citation>
    <scope>NUCLEOTIDE SEQUENCE [LARGE SCALE GENOMIC DNA]</scope>
    <source>
        <strain evidence="3 4">SYSUP0005</strain>
    </source>
</reference>
<protein>
    <recommendedName>
        <fullName evidence="2">DUF6542 domain-containing protein</fullName>
    </recommendedName>
</protein>
<comment type="caution">
    <text evidence="3">The sequence shown here is derived from an EMBL/GenBank/DDBJ whole genome shotgun (WGS) entry which is preliminary data.</text>
</comment>
<sequence length="141" mass="14415">MTTDPPSESERHGGLPALAALAGTLALSVAAGWLDLRLYGNVGLLVSTVFVLGFMTAVLAVATRGVLLVMLSTPLVAILAIVIVVIAFTPHQGDSAGTMLALAKPVILHFPAIAGTTALVVATGVTRLVQHRRRTAARAGS</sequence>